<dbReference type="SUPFAM" id="SSF57667">
    <property type="entry name" value="beta-beta-alpha zinc fingers"/>
    <property type="match status" value="4"/>
</dbReference>
<dbReference type="InterPro" id="IPR036236">
    <property type="entry name" value="Znf_C2H2_sf"/>
</dbReference>
<sequence>MGTESEDNWCSPFLYETKSDECEICGKPHEIEKCDLLKCSIEQVKDTCTPSYARLTLPDGLEVRELLDGTTNVVTTKPFRKGVQFGPFIAKTSGLMDVRIEFPIKVFLSEDDSVYLESYEELFCNWMCLVPPASNNQEQNLFCYQIGTSIYFCTIRDIEKGQELKVWYSPYYGEKMGVQSFSKQPDLIHSSDEEFQEIYTALQKEAEVQDHTYIPKLKNKRRRKLPKPPILGENYYRAIPPNDVLPGELLGAVERKGEWHCKECGQVETNVAAYARHLMEHYRNSTVKTLSCPHCPKRFRKDGYSRRIHIEICKEKQTQKELEQCSTTPNESGKSNEKSLHLEILAGRETEKDVTKTSKDNLEEGLLSLENISSAILSEQHTDSNSLALTCVTPSLCNVLDVRIKDNPQDTLITQSNFDSKKTKDSNVHDPRSLTSTQLEELPAAFGNKDSQNLPNENKTDKCEWNSVCLENKVESLENLKILESLNVGEKNNWTKESKSFESERNIGLESLEENLLTKSLILDLSDDLDFNISKSFVEMINEDCNLDKPLSFPKSKSSELFCSMPGPSLLMPETPMAQPSILDSTPYYSLGKSGFLQSSFTSCDDVTDEERNRIVENLLSETDEKYLDYEMTDGCVSDSACNNENRTEMEQTVDELPKGKSKNEGQFKCDICAKCFGKQTYLFRHLRKHTGEFRCNACFMVFARKETLQTHKLSCSSEAPTQEAMTRTRVHCKICRQDYHSLAALRAHMEAHYCQGETWKCECKKVSDDPSLIENHGCTRSSVSVKCVACCRTYSSTEEFVNHKNRIVMKKKSKHKDFSTICEICGAVFKSRTGVRLHRINAHGTKNHECPVCGKKFCRSDIMLEHKHIHEQKSWECAECKKQFSSQRRYKNHLRVVHSNMTFMCQYCDKVFRQKGNLLKHVKLHKPRAQIPCTFCDKQFTSKENHENHMKTHLNKPLYQCSLCDKNLVTVWQLKTHIRRAHNEMYKCVYCNMNIRYRHTLKKHLMSKHRDKTEEWDSQGALKAMMERTPEKSLFHGKERNESGDPGSSSVKDILQTVTDSIMNEDTDDGDGVENKKKHRKLPNIIRQSSTQSTITSSTESPDQNLSSLQLVTLNIGPVTGTSDGTELLPTDVPEGLINLPLAVINDLQIVSQSTTSQPVSPIGMADNLDLQQIPESAGLGSNLDGALVNFPFTLPEGFQLALSDSLTEKYDGVPEENSTLISVNDLQGIDSTSAFVLTDGSIVQPNLPTENHVLFYIIGETESNLL</sequence>
<dbReference type="Gene3D" id="3.30.160.60">
    <property type="entry name" value="Classic Zinc Finger"/>
    <property type="match status" value="5"/>
</dbReference>
<dbReference type="GO" id="GO:0008170">
    <property type="term" value="F:N-methyltransferase activity"/>
    <property type="evidence" value="ECO:0007669"/>
    <property type="project" value="UniProtKB-ARBA"/>
</dbReference>
<dbReference type="PANTHER" id="PTHR16515">
    <property type="entry name" value="PR DOMAIN ZINC FINGER PROTEIN"/>
    <property type="match status" value="1"/>
</dbReference>
<feature type="domain" description="C2H2-type" evidence="11">
    <location>
        <begin position="849"/>
        <end position="876"/>
    </location>
</feature>
<dbReference type="PROSITE" id="PS00028">
    <property type="entry name" value="ZINC_FINGER_C2H2_1"/>
    <property type="match status" value="9"/>
</dbReference>
<evidence type="ECO:0000256" key="5">
    <source>
        <dbReference type="ARBA" id="ARBA00022833"/>
    </source>
</evidence>
<dbReference type="PANTHER" id="PTHR16515:SF2">
    <property type="entry name" value="PR DOMAIN ZINC FINGER PROTEIN 4"/>
    <property type="match status" value="1"/>
</dbReference>
<dbReference type="PROSITE" id="PS50157">
    <property type="entry name" value="ZINC_FINGER_C2H2_2"/>
    <property type="match status" value="8"/>
</dbReference>
<keyword evidence="5" id="KW-0862">Zinc</keyword>
<dbReference type="GO" id="GO:0008757">
    <property type="term" value="F:S-adenosylmethionine-dependent methyltransferase activity"/>
    <property type="evidence" value="ECO:0007669"/>
    <property type="project" value="UniProtKB-ARBA"/>
</dbReference>
<feature type="domain" description="C2H2-type" evidence="11">
    <location>
        <begin position="876"/>
        <end position="904"/>
    </location>
</feature>
<dbReference type="EMBL" id="GECU01022806">
    <property type="protein sequence ID" value="JAS84900.1"/>
    <property type="molecule type" value="Transcribed_RNA"/>
</dbReference>
<dbReference type="GO" id="GO:0010468">
    <property type="term" value="P:regulation of gene expression"/>
    <property type="evidence" value="ECO:0007669"/>
    <property type="project" value="TreeGrafter"/>
</dbReference>
<feature type="domain" description="C2H2-type" evidence="11">
    <location>
        <begin position="960"/>
        <end position="988"/>
    </location>
</feature>
<feature type="domain" description="C2H2-type" evidence="11">
    <location>
        <begin position="987"/>
        <end position="1015"/>
    </location>
</feature>
<dbReference type="InterPro" id="IPR001214">
    <property type="entry name" value="SET_dom"/>
</dbReference>
<dbReference type="GO" id="GO:0008270">
    <property type="term" value="F:zinc ion binding"/>
    <property type="evidence" value="ECO:0007669"/>
    <property type="project" value="UniProtKB-KW"/>
</dbReference>
<accession>A0A1B6IDC2</accession>
<feature type="domain" description="C2H2-type" evidence="11">
    <location>
        <begin position="694"/>
        <end position="721"/>
    </location>
</feature>
<evidence type="ECO:0000256" key="4">
    <source>
        <dbReference type="ARBA" id="ARBA00022771"/>
    </source>
</evidence>
<reference evidence="13" key="1">
    <citation type="submission" date="2015-11" db="EMBL/GenBank/DDBJ databases">
        <title>De novo transcriptome assembly of four potential Pierce s Disease insect vectors from Arizona vineyards.</title>
        <authorList>
            <person name="Tassone E.E."/>
        </authorList>
    </citation>
    <scope>NUCLEOTIDE SEQUENCE</scope>
</reference>
<dbReference type="InterPro" id="IPR013087">
    <property type="entry name" value="Znf_C2H2_type"/>
</dbReference>
<proteinExistence type="predicted"/>
<dbReference type="GO" id="GO:0005634">
    <property type="term" value="C:nucleus"/>
    <property type="evidence" value="ECO:0007669"/>
    <property type="project" value="TreeGrafter"/>
</dbReference>
<evidence type="ECO:0000256" key="10">
    <source>
        <dbReference type="PROSITE-ProRule" id="PRU00042"/>
    </source>
</evidence>
<gene>
    <name evidence="13" type="ORF">g.9323</name>
</gene>
<dbReference type="Pfam" id="PF21549">
    <property type="entry name" value="PRDM2_PR"/>
    <property type="match status" value="1"/>
</dbReference>
<evidence type="ECO:0008006" key="14">
    <source>
        <dbReference type="Google" id="ProtNLM"/>
    </source>
</evidence>
<evidence type="ECO:0000256" key="3">
    <source>
        <dbReference type="ARBA" id="ARBA00022737"/>
    </source>
</evidence>
<keyword evidence="2" id="KW-0479">Metal-binding</keyword>
<keyword evidence="9" id="KW-0539">Nucleus</keyword>
<dbReference type="GO" id="GO:0008276">
    <property type="term" value="F:protein methyltransferase activity"/>
    <property type="evidence" value="ECO:0007669"/>
    <property type="project" value="UniProtKB-ARBA"/>
</dbReference>
<feature type="domain" description="C2H2-type" evidence="11">
    <location>
        <begin position="904"/>
        <end position="931"/>
    </location>
</feature>
<feature type="domain" description="C2H2-type" evidence="11">
    <location>
        <begin position="668"/>
        <end position="695"/>
    </location>
</feature>
<feature type="domain" description="SET" evidence="12">
    <location>
        <begin position="59"/>
        <end position="169"/>
    </location>
</feature>
<feature type="domain" description="C2H2-type" evidence="11">
    <location>
        <begin position="932"/>
        <end position="959"/>
    </location>
</feature>
<keyword evidence="6" id="KW-0805">Transcription regulation</keyword>
<evidence type="ECO:0000259" key="12">
    <source>
        <dbReference type="PROSITE" id="PS50280"/>
    </source>
</evidence>
<evidence type="ECO:0000256" key="8">
    <source>
        <dbReference type="ARBA" id="ARBA00023163"/>
    </source>
</evidence>
<dbReference type="SMART" id="SM00355">
    <property type="entry name" value="ZnF_C2H2"/>
    <property type="match status" value="11"/>
</dbReference>
<keyword evidence="7" id="KW-0238">DNA-binding</keyword>
<evidence type="ECO:0000256" key="7">
    <source>
        <dbReference type="ARBA" id="ARBA00023125"/>
    </source>
</evidence>
<keyword evidence="4 10" id="KW-0863">Zinc-finger</keyword>
<name>A0A1B6IDC2_9HEMI</name>
<keyword evidence="3" id="KW-0677">Repeat</keyword>
<dbReference type="InterPro" id="IPR050331">
    <property type="entry name" value="Zinc_finger"/>
</dbReference>
<dbReference type="PROSITE" id="PS50280">
    <property type="entry name" value="SET"/>
    <property type="match status" value="1"/>
</dbReference>
<evidence type="ECO:0000256" key="9">
    <source>
        <dbReference type="ARBA" id="ARBA00023242"/>
    </source>
</evidence>
<comment type="subcellular location">
    <subcellularLocation>
        <location evidence="1">Nucleus</location>
    </subcellularLocation>
</comment>
<dbReference type="AlphaFoldDB" id="A0A1B6IDC2"/>
<evidence type="ECO:0000256" key="2">
    <source>
        <dbReference type="ARBA" id="ARBA00022723"/>
    </source>
</evidence>
<keyword evidence="8" id="KW-0804">Transcription</keyword>
<dbReference type="InterPro" id="IPR046341">
    <property type="entry name" value="SET_dom_sf"/>
</dbReference>
<protein>
    <recommendedName>
        <fullName evidence="14">Protein krueppel</fullName>
    </recommendedName>
</protein>
<organism evidence="13">
    <name type="scientific">Homalodisca liturata</name>
    <dbReference type="NCBI Taxonomy" id="320908"/>
    <lineage>
        <taxon>Eukaryota</taxon>
        <taxon>Metazoa</taxon>
        <taxon>Ecdysozoa</taxon>
        <taxon>Arthropoda</taxon>
        <taxon>Hexapoda</taxon>
        <taxon>Insecta</taxon>
        <taxon>Pterygota</taxon>
        <taxon>Neoptera</taxon>
        <taxon>Paraneoptera</taxon>
        <taxon>Hemiptera</taxon>
        <taxon>Auchenorrhyncha</taxon>
        <taxon>Membracoidea</taxon>
        <taxon>Cicadellidae</taxon>
        <taxon>Cicadellinae</taxon>
        <taxon>Proconiini</taxon>
        <taxon>Homalodisca</taxon>
    </lineage>
</organism>
<evidence type="ECO:0000256" key="1">
    <source>
        <dbReference type="ARBA" id="ARBA00004123"/>
    </source>
</evidence>
<dbReference type="Gene3D" id="2.170.270.10">
    <property type="entry name" value="SET domain"/>
    <property type="match status" value="1"/>
</dbReference>
<evidence type="ECO:0000259" key="11">
    <source>
        <dbReference type="PROSITE" id="PS50157"/>
    </source>
</evidence>
<evidence type="ECO:0000313" key="13">
    <source>
        <dbReference type="EMBL" id="JAS84900.1"/>
    </source>
</evidence>
<evidence type="ECO:0000256" key="6">
    <source>
        <dbReference type="ARBA" id="ARBA00023015"/>
    </source>
</evidence>
<dbReference type="Pfam" id="PF00096">
    <property type="entry name" value="zf-C2H2"/>
    <property type="match status" value="3"/>
</dbReference>